<dbReference type="Ensembl" id="ENSAPLT00020021608.1">
    <property type="protein sequence ID" value="ENSAPLP00020019996.1"/>
    <property type="gene ID" value="ENSAPLG00020014114.1"/>
</dbReference>
<dbReference type="PANTHER" id="PTHR22763:SF164">
    <property type="entry name" value="RING FINGER PROTEIN 145-LIKE"/>
    <property type="match status" value="1"/>
</dbReference>
<sequence length="852" mass="90505">MRRKPQTPPNFGEGMGRKPQTPQNFRRGWAESPKCPKILGGDSQKAPAVPVLSRGGAGDTEGTPPKLSLSPLPPSGHALSLVLLLLPVRALVRLYLHLLTALLLCAGHQAASEYVRRELEHGFQGAVYSDAAAFGRFATALAAQVCVCTLCTLLLRPRQAWLFSAPLLPVLARLCGVPLRVLPLANTLAAACSSAELLYLLGSHLLGPFQLAAAACRELMQAMEVYRVLALGVSLWGQLGVPLLFLVFWLVLFSLRLSAFLASSGSAVAQQGLLFVLLSSVAECCSTPYSLVGLTFTVSYLALGVLNLCKFYLLGFGAFHNGNVMHRGVTEGVTLLLLALQTGLLDLQVLQRTFLLSIILFIVVTSTLQSMIEIADPIVLALGASRNRYRAPGGGQQEAAWWQRVLLGGVWRGETPPAELCPPPRSLWKHFRGVSMCLFLLVFPCFMAYKIAHFFHLDFWLLILVSSCMLTSLQVRGGPPCFWGGRTSPPTAPGAPGSWASLGCWSTAVSQACPWCWGGVRACCAHPAAPNTSPPPRCWAPCSFTGCSWWSCCRPRRWSAWTRSFTASPPSAACWSFWWPCAWWLTAAGSPWWASGVGWGSRSSSCTPTATSGCAPGRAGGVSCCAARLPKKSAPCPAPPAPSCGTTTTSAPSASRTCRWPSSPPAATSSTAPASASGSTCRTRAPCATRGSPPRPPRTMPAAGWGRRRGQPPKTRGWRTRDPRHGPRRMSPPLGTACQRAQGTAGLVPAALIGVKKRRGPPHSPPGCPPARTRSSCCPPLPAPTPLRGTVGTATVGTSPPSTPPPLLQPPGHTPPTSSPRCRGGLQAPRVGVSLWGAGAGPRLCPRDRFLQ</sequence>
<dbReference type="GO" id="GO:0036503">
    <property type="term" value="P:ERAD pathway"/>
    <property type="evidence" value="ECO:0007669"/>
    <property type="project" value="TreeGrafter"/>
</dbReference>
<keyword evidence="7 9" id="KW-0472">Membrane</keyword>
<dbReference type="GO" id="GO:0008270">
    <property type="term" value="F:zinc ion binding"/>
    <property type="evidence" value="ECO:0007669"/>
    <property type="project" value="UniProtKB-KW"/>
</dbReference>
<feature type="transmembrane region" description="Helical" evidence="9">
    <location>
        <begin position="94"/>
        <end position="111"/>
    </location>
</feature>
<feature type="transmembrane region" description="Helical" evidence="9">
    <location>
        <begin position="433"/>
        <end position="452"/>
    </location>
</feature>
<evidence type="ECO:0000313" key="12">
    <source>
        <dbReference type="Proteomes" id="UP000694400"/>
    </source>
</evidence>
<comment type="subcellular location">
    <subcellularLocation>
        <location evidence="1">Membrane</location>
        <topology evidence="1">Multi-pass membrane protein</topology>
    </subcellularLocation>
</comment>
<dbReference type="Ensembl" id="ENSAPLT00020021610.1">
    <property type="protein sequence ID" value="ENSAPLP00020019998.1"/>
    <property type="gene ID" value="ENSAPLG00020014114.1"/>
</dbReference>
<evidence type="ECO:0000256" key="9">
    <source>
        <dbReference type="SAM" id="Phobius"/>
    </source>
</evidence>
<feature type="domain" description="TRC8-like N-terminal" evidence="10">
    <location>
        <begin position="76"/>
        <end position="388"/>
    </location>
</feature>
<evidence type="ECO:0000256" key="6">
    <source>
        <dbReference type="ARBA" id="ARBA00022989"/>
    </source>
</evidence>
<reference evidence="11" key="1">
    <citation type="submission" date="2019-08" db="EMBL/GenBank/DDBJ databases">
        <title>Three high-quality genomes provides insights into domestication of ducks.</title>
        <authorList>
            <person name="Hou Z.C."/>
            <person name="Zhu F."/>
            <person name="Yin Z.T."/>
            <person name="Zhang F."/>
        </authorList>
    </citation>
    <scope>NUCLEOTIDE SEQUENCE [LARGE SCALE GENOMIC DNA]</scope>
</reference>
<keyword evidence="6 9" id="KW-1133">Transmembrane helix</keyword>
<evidence type="ECO:0000256" key="2">
    <source>
        <dbReference type="ARBA" id="ARBA00022692"/>
    </source>
</evidence>
<feature type="region of interest" description="Disordered" evidence="8">
    <location>
        <begin position="755"/>
        <end position="826"/>
    </location>
</feature>
<dbReference type="InterPro" id="IPR025754">
    <property type="entry name" value="TRC8_N_dom"/>
</dbReference>
<dbReference type="AlphaFoldDB" id="A0A8B9TFK5"/>
<dbReference type="Ensembl" id="ENSAPLT00020021605.1">
    <property type="protein sequence ID" value="ENSAPLP00020019993.1"/>
    <property type="gene ID" value="ENSAPLG00020014114.1"/>
</dbReference>
<feature type="region of interest" description="Disordered" evidence="8">
    <location>
        <begin position="1"/>
        <end position="67"/>
    </location>
</feature>
<keyword evidence="2 9" id="KW-0812">Transmembrane</keyword>
<organism evidence="11 12">
    <name type="scientific">Anas platyrhynchos</name>
    <name type="common">Mallard</name>
    <name type="synonym">Anas boschas</name>
    <dbReference type="NCBI Taxonomy" id="8839"/>
    <lineage>
        <taxon>Eukaryota</taxon>
        <taxon>Metazoa</taxon>
        <taxon>Chordata</taxon>
        <taxon>Craniata</taxon>
        <taxon>Vertebrata</taxon>
        <taxon>Euteleostomi</taxon>
        <taxon>Archelosauria</taxon>
        <taxon>Archosauria</taxon>
        <taxon>Dinosauria</taxon>
        <taxon>Saurischia</taxon>
        <taxon>Theropoda</taxon>
        <taxon>Coelurosauria</taxon>
        <taxon>Aves</taxon>
        <taxon>Neognathae</taxon>
        <taxon>Galloanserae</taxon>
        <taxon>Anseriformes</taxon>
        <taxon>Anatidae</taxon>
        <taxon>Anatinae</taxon>
        <taxon>Anas</taxon>
    </lineage>
</organism>
<evidence type="ECO:0000256" key="7">
    <source>
        <dbReference type="ARBA" id="ARBA00023136"/>
    </source>
</evidence>
<dbReference type="InterPro" id="IPR050731">
    <property type="entry name" value="HRD1_E3_ubiq-ligases"/>
</dbReference>
<keyword evidence="5" id="KW-0862">Zinc</keyword>
<dbReference type="Ensembl" id="ENSAPLT00020021603.1">
    <property type="protein sequence ID" value="ENSAPLP00020019991.1"/>
    <property type="gene ID" value="ENSAPLG00020014114.1"/>
</dbReference>
<evidence type="ECO:0000256" key="3">
    <source>
        <dbReference type="ARBA" id="ARBA00022723"/>
    </source>
</evidence>
<evidence type="ECO:0000256" key="4">
    <source>
        <dbReference type="ARBA" id="ARBA00022771"/>
    </source>
</evidence>
<evidence type="ECO:0000256" key="1">
    <source>
        <dbReference type="ARBA" id="ARBA00004141"/>
    </source>
</evidence>
<feature type="compositionally biased region" description="Pro residues" evidence="8">
    <location>
        <begin position="801"/>
        <end position="818"/>
    </location>
</feature>
<evidence type="ECO:0000256" key="5">
    <source>
        <dbReference type="ARBA" id="ARBA00022833"/>
    </source>
</evidence>
<keyword evidence="4" id="KW-0863">Zinc-finger</keyword>
<protein>
    <recommendedName>
        <fullName evidence="10">TRC8-like N-terminal domain-containing protein</fullName>
    </recommendedName>
</protein>
<dbReference type="PANTHER" id="PTHR22763">
    <property type="entry name" value="RING ZINC FINGER PROTEIN"/>
    <property type="match status" value="1"/>
</dbReference>
<reference evidence="11" key="2">
    <citation type="submission" date="2025-05" db="UniProtKB">
        <authorList>
            <consortium name="Ensembl"/>
        </authorList>
    </citation>
    <scope>IDENTIFICATION</scope>
</reference>
<dbReference type="Proteomes" id="UP000694400">
    <property type="component" value="Chromosome 4"/>
</dbReference>
<feature type="compositionally biased region" description="Low complexity" evidence="8">
    <location>
        <begin position="643"/>
        <end position="658"/>
    </location>
</feature>
<feature type="transmembrane region" description="Helical" evidence="9">
    <location>
        <begin position="291"/>
        <end position="313"/>
    </location>
</feature>
<evidence type="ECO:0000256" key="8">
    <source>
        <dbReference type="SAM" id="MobiDB-lite"/>
    </source>
</evidence>
<feature type="domain" description="TRC8-like N-terminal" evidence="10">
    <location>
        <begin position="425"/>
        <end position="475"/>
    </location>
</feature>
<accession>A0A8B9TFK5</accession>
<keyword evidence="3" id="KW-0479">Metal-binding</keyword>
<dbReference type="GO" id="GO:0061630">
    <property type="term" value="F:ubiquitin protein ligase activity"/>
    <property type="evidence" value="ECO:0007669"/>
    <property type="project" value="TreeGrafter"/>
</dbReference>
<dbReference type="GO" id="GO:0012505">
    <property type="term" value="C:endomembrane system"/>
    <property type="evidence" value="ECO:0007669"/>
    <property type="project" value="TreeGrafter"/>
</dbReference>
<dbReference type="Ensembl" id="ENSAPLT00020021600.1">
    <property type="protein sequence ID" value="ENSAPLP00020019988.1"/>
    <property type="gene ID" value="ENSAPLG00020014114.1"/>
</dbReference>
<evidence type="ECO:0000313" key="11">
    <source>
        <dbReference type="Ensembl" id="ENSAPLP00020019991.1"/>
    </source>
</evidence>
<dbReference type="Pfam" id="PF13705">
    <property type="entry name" value="TRC8_N"/>
    <property type="match status" value="2"/>
</dbReference>
<dbReference type="GO" id="GO:0043161">
    <property type="term" value="P:proteasome-mediated ubiquitin-dependent protein catabolic process"/>
    <property type="evidence" value="ECO:0007669"/>
    <property type="project" value="TreeGrafter"/>
</dbReference>
<proteinExistence type="predicted"/>
<feature type="region of interest" description="Disordered" evidence="8">
    <location>
        <begin position="634"/>
        <end position="737"/>
    </location>
</feature>
<dbReference type="GO" id="GO:0016020">
    <property type="term" value="C:membrane"/>
    <property type="evidence" value="ECO:0007669"/>
    <property type="project" value="UniProtKB-SubCell"/>
</dbReference>
<feature type="compositionally biased region" description="Low complexity" evidence="8">
    <location>
        <begin position="665"/>
        <end position="680"/>
    </location>
</feature>
<name>A0A8B9TFK5_ANAPL</name>
<feature type="transmembrane region" description="Helical" evidence="9">
    <location>
        <begin position="131"/>
        <end position="155"/>
    </location>
</feature>
<feature type="transmembrane region" description="Helical" evidence="9">
    <location>
        <begin position="228"/>
        <end position="251"/>
    </location>
</feature>
<evidence type="ECO:0000259" key="10">
    <source>
        <dbReference type="Pfam" id="PF13705"/>
    </source>
</evidence>